<keyword evidence="4" id="KW-1185">Reference proteome</keyword>
<dbReference type="InterPro" id="IPR036737">
    <property type="entry name" value="OmpA-like_sf"/>
</dbReference>
<evidence type="ECO:0000259" key="2">
    <source>
        <dbReference type="Pfam" id="PF00691"/>
    </source>
</evidence>
<accession>A0A8G2BU35</accession>
<dbReference type="InterPro" id="IPR011990">
    <property type="entry name" value="TPR-like_helical_dom_sf"/>
</dbReference>
<dbReference type="InterPro" id="IPR006665">
    <property type="entry name" value="OmpA-like"/>
</dbReference>
<evidence type="ECO:0000256" key="1">
    <source>
        <dbReference type="PROSITE-ProRule" id="PRU00339"/>
    </source>
</evidence>
<evidence type="ECO:0000313" key="4">
    <source>
        <dbReference type="Proteomes" id="UP000236725"/>
    </source>
</evidence>
<keyword evidence="1" id="KW-0802">TPR repeat</keyword>
<reference evidence="3 4" key="1">
    <citation type="submission" date="2016-10" db="EMBL/GenBank/DDBJ databases">
        <authorList>
            <person name="Varghese N."/>
            <person name="Submissions S."/>
        </authorList>
    </citation>
    <scope>NUCLEOTIDE SEQUENCE [LARGE SCALE GENOMIC DNA]</scope>
    <source>
        <strain evidence="3 4">DSM 29073</strain>
    </source>
</reference>
<comment type="caution">
    <text evidence="3">The sequence shown here is derived from an EMBL/GenBank/DDBJ whole genome shotgun (WGS) entry which is preliminary data.</text>
</comment>
<proteinExistence type="predicted"/>
<name>A0A8G2BU35_9BACT</name>
<dbReference type="AlphaFoldDB" id="A0A8G2BU35"/>
<dbReference type="Gene3D" id="1.25.40.10">
    <property type="entry name" value="Tetratricopeptide repeat domain"/>
    <property type="match status" value="1"/>
</dbReference>
<feature type="repeat" description="TPR" evidence="1">
    <location>
        <begin position="343"/>
        <end position="376"/>
    </location>
</feature>
<dbReference type="SUPFAM" id="SSF48452">
    <property type="entry name" value="TPR-like"/>
    <property type="match status" value="1"/>
</dbReference>
<dbReference type="PROSITE" id="PS50005">
    <property type="entry name" value="TPR"/>
    <property type="match status" value="1"/>
</dbReference>
<organism evidence="3 4">
    <name type="scientific">Parabacteroides chinchillae</name>
    <dbReference type="NCBI Taxonomy" id="871327"/>
    <lineage>
        <taxon>Bacteria</taxon>
        <taxon>Pseudomonadati</taxon>
        <taxon>Bacteroidota</taxon>
        <taxon>Bacteroidia</taxon>
        <taxon>Bacteroidales</taxon>
        <taxon>Tannerellaceae</taxon>
        <taxon>Parabacteroides</taxon>
    </lineage>
</organism>
<dbReference type="EMBL" id="FNVS01000001">
    <property type="protein sequence ID" value="SEF48444.1"/>
    <property type="molecule type" value="Genomic_DNA"/>
</dbReference>
<dbReference type="InterPro" id="IPR019734">
    <property type="entry name" value="TPR_rpt"/>
</dbReference>
<dbReference type="SUPFAM" id="SSF103088">
    <property type="entry name" value="OmpA-like"/>
    <property type="match status" value="1"/>
</dbReference>
<feature type="domain" description="OmpA-like" evidence="2">
    <location>
        <begin position="94"/>
        <end position="175"/>
    </location>
</feature>
<evidence type="ECO:0000313" key="3">
    <source>
        <dbReference type="EMBL" id="SEF48444.1"/>
    </source>
</evidence>
<protein>
    <submittedName>
        <fullName evidence="3">Outer membrane protein OmpA</fullName>
    </submittedName>
</protein>
<sequence>MNKQEVLALACLLLAGGCSAPRSFSVEDGVVREEKTGKSSPLVRTEVIGLLQVDAASVYRQMIEYFAQSTDLPELRPKQSERRETCRLEASLAFKPGSTELLPSYGGNRVELDRLHRELQGLAAKGEGLQHVRITGYAAPDGNTAKNEELALGRAVRFRRYLSQEAGIPEQKIVVDQCSEDWDGLKRLAQEAGKPYASQVASVLARTSDPDARRKALKALGGGKVWKDMEKSLFAGLRRMQLAVEYDSAVLMPGADGLAASTADVLSLVTAFNERPETLGCDELASLAGVYRPGTEQYREVYEVAAYRFPDCALAQLNAGAAAIENGDVEAARFFLDRVQDDSRSWINLGVLCLLEDNNEEAVNWFRKAMPVRPAKARKNMEWVKQLTN</sequence>
<dbReference type="PROSITE" id="PS51257">
    <property type="entry name" value="PROKAR_LIPOPROTEIN"/>
    <property type="match status" value="1"/>
</dbReference>
<dbReference type="Gene3D" id="3.30.1330.60">
    <property type="entry name" value="OmpA-like domain"/>
    <property type="match status" value="1"/>
</dbReference>
<gene>
    <name evidence="3" type="ORF">SAMN05444001_101374</name>
</gene>
<dbReference type="Pfam" id="PF00691">
    <property type="entry name" value="OmpA"/>
    <property type="match status" value="1"/>
</dbReference>
<dbReference type="Proteomes" id="UP000236725">
    <property type="component" value="Unassembled WGS sequence"/>
</dbReference>